<dbReference type="InterPro" id="IPR012337">
    <property type="entry name" value="RNaseH-like_sf"/>
</dbReference>
<dbReference type="CDD" id="cd06141">
    <property type="entry name" value="WRN_exo"/>
    <property type="match status" value="1"/>
</dbReference>
<gene>
    <name evidence="12" type="ORF">KFL_004650080</name>
</gene>
<dbReference type="GO" id="GO:0006139">
    <property type="term" value="P:nucleobase-containing compound metabolic process"/>
    <property type="evidence" value="ECO:0007669"/>
    <property type="project" value="InterPro"/>
</dbReference>
<dbReference type="SUPFAM" id="SSF46894">
    <property type="entry name" value="C-terminal effector domain of the bipartite response regulators"/>
    <property type="match status" value="1"/>
</dbReference>
<reference evidence="12 13" key="1">
    <citation type="journal article" date="2014" name="Nat. Commun.">
        <title>Klebsormidium flaccidum genome reveals primary factors for plant terrestrial adaptation.</title>
        <authorList>
            <person name="Hori K."/>
            <person name="Maruyama F."/>
            <person name="Fujisawa T."/>
            <person name="Togashi T."/>
            <person name="Yamamoto N."/>
            <person name="Seo M."/>
            <person name="Sato S."/>
            <person name="Yamada T."/>
            <person name="Mori H."/>
            <person name="Tajima N."/>
            <person name="Moriyama T."/>
            <person name="Ikeuchi M."/>
            <person name="Watanabe M."/>
            <person name="Wada H."/>
            <person name="Kobayashi K."/>
            <person name="Saito M."/>
            <person name="Masuda T."/>
            <person name="Sasaki-Sekimoto Y."/>
            <person name="Mashiguchi K."/>
            <person name="Awai K."/>
            <person name="Shimojima M."/>
            <person name="Masuda S."/>
            <person name="Iwai M."/>
            <person name="Nobusawa T."/>
            <person name="Narise T."/>
            <person name="Kondo S."/>
            <person name="Saito H."/>
            <person name="Sato R."/>
            <person name="Murakawa M."/>
            <person name="Ihara Y."/>
            <person name="Oshima-Yamada Y."/>
            <person name="Ohtaka K."/>
            <person name="Satoh M."/>
            <person name="Sonobe K."/>
            <person name="Ishii M."/>
            <person name="Ohtani R."/>
            <person name="Kanamori-Sato M."/>
            <person name="Honoki R."/>
            <person name="Miyazaki D."/>
            <person name="Mochizuki H."/>
            <person name="Umetsu J."/>
            <person name="Higashi K."/>
            <person name="Shibata D."/>
            <person name="Kamiya Y."/>
            <person name="Sato N."/>
            <person name="Nakamura Y."/>
            <person name="Tabata S."/>
            <person name="Ida S."/>
            <person name="Kurokawa K."/>
            <person name="Ohta H."/>
        </authorList>
    </citation>
    <scope>NUCLEOTIDE SEQUENCE [LARGE SCALE GENOMIC DNA]</scope>
    <source>
        <strain evidence="12 13">NIES-2285</strain>
    </source>
</reference>
<evidence type="ECO:0000313" key="13">
    <source>
        <dbReference type="Proteomes" id="UP000054558"/>
    </source>
</evidence>
<dbReference type="AlphaFoldDB" id="A0A1Y1IE41"/>
<keyword evidence="3" id="KW-0479">Metal-binding</keyword>
<dbReference type="STRING" id="105231.A0A1Y1IE41"/>
<protein>
    <recommendedName>
        <fullName evidence="8">3'-5' exonuclease</fullName>
    </recommendedName>
    <alternativeName>
        <fullName evidence="9">Werner Syndrome-like exonuclease</fullName>
    </alternativeName>
</protein>
<keyword evidence="5 12" id="KW-0269">Exonuclease</keyword>
<dbReference type="GO" id="GO:0006355">
    <property type="term" value="P:regulation of DNA-templated transcription"/>
    <property type="evidence" value="ECO:0007669"/>
    <property type="project" value="InterPro"/>
</dbReference>
<dbReference type="SUPFAM" id="SSF53098">
    <property type="entry name" value="Ribonuclease H-like"/>
    <property type="match status" value="1"/>
</dbReference>
<feature type="compositionally biased region" description="Polar residues" evidence="10">
    <location>
        <begin position="73"/>
        <end position="90"/>
    </location>
</feature>
<dbReference type="PANTHER" id="PTHR13620:SF109">
    <property type="entry name" value="3'-5' EXONUCLEASE"/>
    <property type="match status" value="1"/>
</dbReference>
<dbReference type="Pfam" id="PF14493">
    <property type="entry name" value="HTH_40"/>
    <property type="match status" value="1"/>
</dbReference>
<evidence type="ECO:0000313" key="12">
    <source>
        <dbReference type="EMBL" id="GAQ88863.1"/>
    </source>
</evidence>
<feature type="region of interest" description="Disordered" evidence="10">
    <location>
        <begin position="183"/>
        <end position="207"/>
    </location>
</feature>
<keyword evidence="2" id="KW-0540">Nuclease</keyword>
<dbReference type="Gene3D" id="3.30.420.10">
    <property type="entry name" value="Ribonuclease H-like superfamily/Ribonuclease H"/>
    <property type="match status" value="1"/>
</dbReference>
<evidence type="ECO:0000256" key="9">
    <source>
        <dbReference type="ARBA" id="ARBA00042761"/>
    </source>
</evidence>
<dbReference type="InterPro" id="IPR002562">
    <property type="entry name" value="3'-5'_exonuclease_dom"/>
</dbReference>
<sequence>MDLSEIEWVDDKEWAALEQAMAAAVQQRDAHRRNGVVKSHFDNAKAVCQPSRLEPVKTPERSKLEAQGKDLQTGETSDSRNTASGTSFQATEAPRSGGVADHSLGSSQHEWPEAMSLSEWVPSQRGFPGFWPDHATAGAMGATAGERCVTAAENRATAEEGYVKTGKDCATVGVAQVQKWTGGGLGDASQEPVGLASSGRRDGPKSGATPLAASAFTVPRPVAAINSSGIAAPVPESNSSAQPLPQICPDPDSLPDLPKTIGDQTLPKCGQDDGLSVRQLPAWLTSARTAGPPQECTLPIMRFGGRIVYAVSPQEVECSARTLLEDLRGGDACLGFDIEWKVTFRRGETPQKAALIQLCPSGACCYLFHIAHSGLTSSLRALLDEQSVGKAGAGIYGDAQKLRRDFGVSMGGLRDLSDLANERLQPKDGPRKWSLTALAQEAMLQQVEKPPKQRISDWERLPLSPDQRQYAATDAYASLRLYQVLMSLPAPPPRPILRPLPQSELNSLVNPGFNPGPNSELNPGAEPTSEAWIPAVPEPSYLAPSKMDVHRLHLDGLTIEEIAVKKGVRVTTVESYLVEATQAGLAYAWHRLGVSDAVRERIERAVKAELEVTEGGAEVENRVGQGLGESGLVEDPGQPNEVEEGLNRSLVGGNPGAPSERGRGVSSQFAGIAQPLLKGAESCSEDRWAGGSFDGLRMTSAGDKSADCFDKIRLKAVMERIPPEESVTFPQVRLVVAHIARQAGANMRRQKRMRLLESCEPN</sequence>
<dbReference type="GO" id="GO:0046872">
    <property type="term" value="F:metal ion binding"/>
    <property type="evidence" value="ECO:0007669"/>
    <property type="project" value="UniProtKB-KW"/>
</dbReference>
<dbReference type="GO" id="GO:0005634">
    <property type="term" value="C:nucleus"/>
    <property type="evidence" value="ECO:0007669"/>
    <property type="project" value="UniProtKB-SubCell"/>
</dbReference>
<organism evidence="12 13">
    <name type="scientific">Klebsormidium nitens</name>
    <name type="common">Green alga</name>
    <name type="synonym">Ulothrix nitens</name>
    <dbReference type="NCBI Taxonomy" id="105231"/>
    <lineage>
        <taxon>Eukaryota</taxon>
        <taxon>Viridiplantae</taxon>
        <taxon>Streptophyta</taxon>
        <taxon>Klebsormidiophyceae</taxon>
        <taxon>Klebsormidiales</taxon>
        <taxon>Klebsormidiaceae</taxon>
        <taxon>Klebsormidium</taxon>
    </lineage>
</organism>
<evidence type="ECO:0000256" key="7">
    <source>
        <dbReference type="ARBA" id="ARBA00023242"/>
    </source>
</evidence>
<name>A0A1Y1IE41_KLENI</name>
<evidence type="ECO:0000256" key="6">
    <source>
        <dbReference type="ARBA" id="ARBA00022842"/>
    </source>
</evidence>
<dbReference type="InterPro" id="IPR016032">
    <property type="entry name" value="Sig_transdc_resp-reg_C-effctor"/>
</dbReference>
<dbReference type="EMBL" id="DF237414">
    <property type="protein sequence ID" value="GAQ88863.1"/>
    <property type="molecule type" value="Genomic_DNA"/>
</dbReference>
<comment type="subcellular location">
    <subcellularLocation>
        <location evidence="1">Nucleus</location>
    </subcellularLocation>
</comment>
<dbReference type="Proteomes" id="UP000054558">
    <property type="component" value="Unassembled WGS sequence"/>
</dbReference>
<evidence type="ECO:0000256" key="8">
    <source>
        <dbReference type="ARBA" id="ARBA00040531"/>
    </source>
</evidence>
<dbReference type="PANTHER" id="PTHR13620">
    <property type="entry name" value="3-5 EXONUCLEASE"/>
    <property type="match status" value="1"/>
</dbReference>
<dbReference type="SMART" id="SM00474">
    <property type="entry name" value="35EXOc"/>
    <property type="match status" value="1"/>
</dbReference>
<evidence type="ECO:0000256" key="2">
    <source>
        <dbReference type="ARBA" id="ARBA00022722"/>
    </source>
</evidence>
<dbReference type="GO" id="GO:0008408">
    <property type="term" value="F:3'-5' exonuclease activity"/>
    <property type="evidence" value="ECO:0000318"/>
    <property type="project" value="GO_Central"/>
</dbReference>
<feature type="domain" description="3'-5' exonuclease" evidence="11">
    <location>
        <begin position="309"/>
        <end position="490"/>
    </location>
</feature>
<keyword evidence="6" id="KW-0460">Magnesium</keyword>
<accession>A0A1Y1IE41</accession>
<dbReference type="OrthoDB" id="1920326at2759"/>
<feature type="region of interest" description="Disordered" evidence="10">
    <location>
        <begin position="624"/>
        <end position="665"/>
    </location>
</feature>
<dbReference type="GO" id="GO:0003677">
    <property type="term" value="F:DNA binding"/>
    <property type="evidence" value="ECO:0007669"/>
    <property type="project" value="InterPro"/>
</dbReference>
<dbReference type="InterPro" id="IPR051132">
    <property type="entry name" value="3-5_Exonuclease_domain"/>
</dbReference>
<feature type="region of interest" description="Disordered" evidence="10">
    <location>
        <begin position="48"/>
        <end position="111"/>
    </location>
</feature>
<evidence type="ECO:0000256" key="4">
    <source>
        <dbReference type="ARBA" id="ARBA00022801"/>
    </source>
</evidence>
<evidence type="ECO:0000256" key="1">
    <source>
        <dbReference type="ARBA" id="ARBA00004123"/>
    </source>
</evidence>
<feature type="compositionally biased region" description="Basic and acidic residues" evidence="10">
    <location>
        <begin position="54"/>
        <end position="68"/>
    </location>
</feature>
<keyword evidence="7" id="KW-0539">Nucleus</keyword>
<evidence type="ECO:0000256" key="5">
    <source>
        <dbReference type="ARBA" id="ARBA00022839"/>
    </source>
</evidence>
<proteinExistence type="predicted"/>
<keyword evidence="4" id="KW-0378">Hydrolase</keyword>
<dbReference type="InterPro" id="IPR029491">
    <property type="entry name" value="Helicase_HTH"/>
</dbReference>
<evidence type="ECO:0000259" key="11">
    <source>
        <dbReference type="SMART" id="SM00474"/>
    </source>
</evidence>
<dbReference type="Pfam" id="PF01612">
    <property type="entry name" value="DNA_pol_A_exo1"/>
    <property type="match status" value="1"/>
</dbReference>
<evidence type="ECO:0000256" key="3">
    <source>
        <dbReference type="ARBA" id="ARBA00022723"/>
    </source>
</evidence>
<keyword evidence="13" id="KW-1185">Reference proteome</keyword>
<dbReference type="InterPro" id="IPR036397">
    <property type="entry name" value="RNaseH_sf"/>
</dbReference>
<evidence type="ECO:0000256" key="10">
    <source>
        <dbReference type="SAM" id="MobiDB-lite"/>
    </source>
</evidence>